<dbReference type="SUPFAM" id="SSF82866">
    <property type="entry name" value="Multidrug efflux transporter AcrB transmembrane domain"/>
    <property type="match status" value="1"/>
</dbReference>
<keyword evidence="6 7" id="KW-0472">Membrane</keyword>
<evidence type="ECO:0000259" key="8">
    <source>
        <dbReference type="Pfam" id="PF03176"/>
    </source>
</evidence>
<keyword evidence="4 7" id="KW-0812">Transmembrane</keyword>
<evidence type="ECO:0000256" key="2">
    <source>
        <dbReference type="ARBA" id="ARBA00010157"/>
    </source>
</evidence>
<evidence type="ECO:0000313" key="10">
    <source>
        <dbReference type="Proteomes" id="UP001519887"/>
    </source>
</evidence>
<comment type="subcellular location">
    <subcellularLocation>
        <location evidence="1">Cell membrane</location>
        <topology evidence="1">Multi-pass membrane protein</topology>
    </subcellularLocation>
</comment>
<organism evidence="9 10">
    <name type="scientific">Paenibacillus sepulcri</name>
    <dbReference type="NCBI Taxonomy" id="359917"/>
    <lineage>
        <taxon>Bacteria</taxon>
        <taxon>Bacillati</taxon>
        <taxon>Bacillota</taxon>
        <taxon>Bacilli</taxon>
        <taxon>Bacillales</taxon>
        <taxon>Paenibacillaceae</taxon>
        <taxon>Paenibacillus</taxon>
    </lineage>
</organism>
<comment type="caution">
    <text evidence="9">The sequence shown here is derived from an EMBL/GenBank/DDBJ whole genome shotgun (WGS) entry which is preliminary data.</text>
</comment>
<sequence>SGSKEIAANMKKLNAALASIKDGQQQLNTGLSQLSGGMTQLKDGLGQSGSGLGDISDGLGKTGEFLTQLKSSRTFFIPREALESADFNKAVDSFMSKDRKTTKLIVVLDNDPYSPAAMDTIEQINKELAGSLSGTALADAEYGAAGPSSTTYDTNKVQIESFNGTAIIVIIGVFLVLLLVIRAILPTIYIILSLVASYYVAMTATNIVTHYIIGADGVSSFVPFFSFIIIIAVGVDYSIFLMMRYKEEGVMEPRAAIVQAAKHIGGVIISAMVILGGTFATLIPSGLVLLVELASAVIVGLIVLCYIFLPMLLPALLVLPDAKSRKKAASEASPLHAVRAKTGNG</sequence>
<feature type="transmembrane region" description="Helical" evidence="7">
    <location>
        <begin position="224"/>
        <end position="243"/>
    </location>
</feature>
<evidence type="ECO:0000256" key="1">
    <source>
        <dbReference type="ARBA" id="ARBA00004651"/>
    </source>
</evidence>
<keyword evidence="3" id="KW-1003">Cell membrane</keyword>
<dbReference type="NCBIfam" id="TIGR03057">
    <property type="entry name" value="xxxLxxG_by_4"/>
    <property type="match status" value="1"/>
</dbReference>
<reference evidence="9 10" key="1">
    <citation type="submission" date="2021-07" db="EMBL/GenBank/DDBJ databases">
        <title>Paenibacillus radiodurans sp. nov., isolated from the southeastern edge of Tengger Desert.</title>
        <authorList>
            <person name="Zhang G."/>
        </authorList>
    </citation>
    <scope>NUCLEOTIDE SEQUENCE [LARGE SCALE GENOMIC DNA]</scope>
    <source>
        <strain evidence="9 10">CCM 7311</strain>
    </source>
</reference>
<feature type="transmembrane region" description="Helical" evidence="7">
    <location>
        <begin position="188"/>
        <end position="212"/>
    </location>
</feature>
<evidence type="ECO:0000313" key="9">
    <source>
        <dbReference type="EMBL" id="MBW7458588.1"/>
    </source>
</evidence>
<proteinExistence type="inferred from homology"/>
<dbReference type="InterPro" id="IPR004869">
    <property type="entry name" value="MMPL_dom"/>
</dbReference>
<dbReference type="InterPro" id="IPR050545">
    <property type="entry name" value="Mycobact_MmpL"/>
</dbReference>
<evidence type="ECO:0000256" key="3">
    <source>
        <dbReference type="ARBA" id="ARBA00022475"/>
    </source>
</evidence>
<name>A0ABS7CCF6_9BACL</name>
<dbReference type="PANTHER" id="PTHR33406:SF6">
    <property type="entry name" value="MEMBRANE PROTEIN YDGH-RELATED"/>
    <property type="match status" value="1"/>
</dbReference>
<dbReference type="PANTHER" id="PTHR33406">
    <property type="entry name" value="MEMBRANE PROTEIN MJ1562-RELATED"/>
    <property type="match status" value="1"/>
</dbReference>
<feature type="transmembrane region" description="Helical" evidence="7">
    <location>
        <begin position="264"/>
        <end position="287"/>
    </location>
</feature>
<protein>
    <submittedName>
        <fullName evidence="9">MMPL family transporter</fullName>
    </submittedName>
</protein>
<dbReference type="Proteomes" id="UP001519887">
    <property type="component" value="Unassembled WGS sequence"/>
</dbReference>
<feature type="transmembrane region" description="Helical" evidence="7">
    <location>
        <begin position="293"/>
        <end position="319"/>
    </location>
</feature>
<keyword evidence="10" id="KW-1185">Reference proteome</keyword>
<evidence type="ECO:0000256" key="5">
    <source>
        <dbReference type="ARBA" id="ARBA00022989"/>
    </source>
</evidence>
<evidence type="ECO:0000256" key="7">
    <source>
        <dbReference type="SAM" id="Phobius"/>
    </source>
</evidence>
<dbReference type="InterPro" id="IPR023908">
    <property type="entry name" value="xxxLxxG_rpt"/>
</dbReference>
<accession>A0ABS7CCF6</accession>
<keyword evidence="5 7" id="KW-1133">Transmembrane helix</keyword>
<feature type="non-terminal residue" evidence="9">
    <location>
        <position position="1"/>
    </location>
</feature>
<dbReference type="Gene3D" id="1.20.1640.10">
    <property type="entry name" value="Multidrug efflux transporter AcrB transmembrane domain"/>
    <property type="match status" value="1"/>
</dbReference>
<evidence type="ECO:0000256" key="6">
    <source>
        <dbReference type="ARBA" id="ARBA00023136"/>
    </source>
</evidence>
<feature type="transmembrane region" description="Helical" evidence="7">
    <location>
        <begin position="162"/>
        <end position="181"/>
    </location>
</feature>
<comment type="similarity">
    <text evidence="2">Belongs to the resistance-nodulation-cell division (RND) (TC 2.A.6) family. MmpL subfamily.</text>
</comment>
<dbReference type="Pfam" id="PF03176">
    <property type="entry name" value="MMPL"/>
    <property type="match status" value="1"/>
</dbReference>
<dbReference type="EMBL" id="JAHZIK010001256">
    <property type="protein sequence ID" value="MBW7458588.1"/>
    <property type="molecule type" value="Genomic_DNA"/>
</dbReference>
<feature type="domain" description="Membrane transport protein MMPL" evidence="8">
    <location>
        <begin position="28"/>
        <end position="319"/>
    </location>
</feature>
<evidence type="ECO:0000256" key="4">
    <source>
        <dbReference type="ARBA" id="ARBA00022692"/>
    </source>
</evidence>
<gene>
    <name evidence="9" type="ORF">K0U00_31550</name>
</gene>